<dbReference type="SMART" id="SM00563">
    <property type="entry name" value="PlsC"/>
    <property type="match status" value="1"/>
</dbReference>
<dbReference type="GO" id="GO:0006654">
    <property type="term" value="P:phosphatidic acid biosynthetic process"/>
    <property type="evidence" value="ECO:0007669"/>
    <property type="project" value="TreeGrafter"/>
</dbReference>
<dbReference type="InterPro" id="IPR002123">
    <property type="entry name" value="Plipid/glycerol_acylTrfase"/>
</dbReference>
<sequence>MTTAQAPSQWGPRWSRWVGRVLARGLWATEVRGRDRVPSAGPAIVVANHVGFIDGPVLHGVIPRGSHFLIGSHMFHGALGALLRGASQIEVEGSGRAALAQGLAVLRRGDVVGMFPEGTRGAGRADAVHGGAAWLALQSGAPIVPTTMLGTRHTGEPVSVWPRPRRRILVEFGHPQVLEPPAELKGRRRQEWAQEAVAEALRAQVAGTLATTTIELPADDGGRSDTEEALS</sequence>
<dbReference type="Proteomes" id="UP000652354">
    <property type="component" value="Unassembled WGS sequence"/>
</dbReference>
<keyword evidence="6" id="KW-1185">Reference proteome</keyword>
<keyword evidence="1" id="KW-0808">Transferase</keyword>
<dbReference type="CDD" id="cd07989">
    <property type="entry name" value="LPLAT_AGPAT-like"/>
    <property type="match status" value="1"/>
</dbReference>
<dbReference type="GO" id="GO:0005886">
    <property type="term" value="C:plasma membrane"/>
    <property type="evidence" value="ECO:0007669"/>
    <property type="project" value="TreeGrafter"/>
</dbReference>
<proteinExistence type="predicted"/>
<feature type="domain" description="Phospholipid/glycerol acyltransferase" evidence="4">
    <location>
        <begin position="43"/>
        <end position="151"/>
    </location>
</feature>
<name>A0A919UK42_9MICO</name>
<evidence type="ECO:0000259" key="4">
    <source>
        <dbReference type="SMART" id="SM00563"/>
    </source>
</evidence>
<evidence type="ECO:0000256" key="1">
    <source>
        <dbReference type="ARBA" id="ARBA00022679"/>
    </source>
</evidence>
<evidence type="ECO:0000256" key="3">
    <source>
        <dbReference type="SAM" id="MobiDB-lite"/>
    </source>
</evidence>
<dbReference type="GO" id="GO:0003841">
    <property type="term" value="F:1-acylglycerol-3-phosphate O-acyltransferase activity"/>
    <property type="evidence" value="ECO:0007669"/>
    <property type="project" value="TreeGrafter"/>
</dbReference>
<gene>
    <name evidence="5" type="ORF">Dac01nite_12720</name>
</gene>
<organism evidence="5 6">
    <name type="scientific">Demequina activiva</name>
    <dbReference type="NCBI Taxonomy" id="1582364"/>
    <lineage>
        <taxon>Bacteria</taxon>
        <taxon>Bacillati</taxon>
        <taxon>Actinomycetota</taxon>
        <taxon>Actinomycetes</taxon>
        <taxon>Micrococcales</taxon>
        <taxon>Demequinaceae</taxon>
        <taxon>Demequina</taxon>
    </lineage>
</organism>
<dbReference type="Pfam" id="PF01553">
    <property type="entry name" value="Acyltransferase"/>
    <property type="match status" value="1"/>
</dbReference>
<evidence type="ECO:0000256" key="2">
    <source>
        <dbReference type="ARBA" id="ARBA00023315"/>
    </source>
</evidence>
<reference evidence="5" key="1">
    <citation type="submission" date="2021-01" db="EMBL/GenBank/DDBJ databases">
        <title>Whole genome shotgun sequence of Demequina activiva NBRC 110675.</title>
        <authorList>
            <person name="Komaki H."/>
            <person name="Tamura T."/>
        </authorList>
    </citation>
    <scope>NUCLEOTIDE SEQUENCE</scope>
    <source>
        <strain evidence="5">NBRC 110675</strain>
    </source>
</reference>
<keyword evidence="2 5" id="KW-0012">Acyltransferase</keyword>
<dbReference type="PANTHER" id="PTHR10434:SF11">
    <property type="entry name" value="1-ACYL-SN-GLYCEROL-3-PHOSPHATE ACYLTRANSFERASE"/>
    <property type="match status" value="1"/>
</dbReference>
<accession>A0A919UK42</accession>
<evidence type="ECO:0000313" key="6">
    <source>
        <dbReference type="Proteomes" id="UP000652354"/>
    </source>
</evidence>
<evidence type="ECO:0000313" key="5">
    <source>
        <dbReference type="EMBL" id="GIG54520.1"/>
    </source>
</evidence>
<dbReference type="EMBL" id="BONR01000002">
    <property type="protein sequence ID" value="GIG54520.1"/>
    <property type="molecule type" value="Genomic_DNA"/>
</dbReference>
<dbReference type="PANTHER" id="PTHR10434">
    <property type="entry name" value="1-ACYL-SN-GLYCEROL-3-PHOSPHATE ACYLTRANSFERASE"/>
    <property type="match status" value="1"/>
</dbReference>
<feature type="region of interest" description="Disordered" evidence="3">
    <location>
        <begin position="212"/>
        <end position="231"/>
    </location>
</feature>
<protein>
    <submittedName>
        <fullName evidence="5">1-acyl-sn-glycerol-3-phosphate acyltransferase</fullName>
    </submittedName>
</protein>
<comment type="caution">
    <text evidence="5">The sequence shown here is derived from an EMBL/GenBank/DDBJ whole genome shotgun (WGS) entry which is preliminary data.</text>
</comment>
<dbReference type="SUPFAM" id="SSF69593">
    <property type="entry name" value="Glycerol-3-phosphate (1)-acyltransferase"/>
    <property type="match status" value="1"/>
</dbReference>
<dbReference type="AlphaFoldDB" id="A0A919UK42"/>
<feature type="compositionally biased region" description="Basic and acidic residues" evidence="3">
    <location>
        <begin position="220"/>
        <end position="231"/>
    </location>
</feature>
<dbReference type="RefSeq" id="WP_203654566.1">
    <property type="nucleotide sequence ID" value="NZ_BONR01000002.1"/>
</dbReference>